<gene>
    <name evidence="2" type="ORF">C485_14190</name>
</gene>
<feature type="compositionally biased region" description="Gly residues" evidence="1">
    <location>
        <begin position="25"/>
        <end position="37"/>
    </location>
</feature>
<feature type="region of interest" description="Disordered" evidence="1">
    <location>
        <begin position="7"/>
        <end position="53"/>
    </location>
</feature>
<comment type="caution">
    <text evidence="2">The sequence shown here is derived from an EMBL/GenBank/DDBJ whole genome shotgun (WGS) entry which is preliminary data.</text>
</comment>
<organism evidence="2 3">
    <name type="scientific">Natrinema altunense (strain JCM 12890 / CGMCC 1.3731 / AJ2)</name>
    <dbReference type="NCBI Taxonomy" id="1227494"/>
    <lineage>
        <taxon>Archaea</taxon>
        <taxon>Methanobacteriati</taxon>
        <taxon>Methanobacteriota</taxon>
        <taxon>Stenosarchaea group</taxon>
        <taxon>Halobacteria</taxon>
        <taxon>Halobacteriales</taxon>
        <taxon>Natrialbaceae</taxon>
        <taxon>Natrinema</taxon>
    </lineage>
</organism>
<proteinExistence type="predicted"/>
<evidence type="ECO:0000313" key="2">
    <source>
        <dbReference type="EMBL" id="ELY84514.1"/>
    </source>
</evidence>
<dbReference type="Proteomes" id="UP000011511">
    <property type="component" value="Unassembled WGS sequence"/>
</dbReference>
<dbReference type="EMBL" id="AOIK01000035">
    <property type="protein sequence ID" value="ELY84514.1"/>
    <property type="molecule type" value="Genomic_DNA"/>
</dbReference>
<reference evidence="2 3" key="1">
    <citation type="journal article" date="2014" name="PLoS Genet.">
        <title>Phylogenetically driven sequencing of extremely halophilic archaea reveals strategies for static and dynamic osmo-response.</title>
        <authorList>
            <person name="Becker E.A."/>
            <person name="Seitzer P.M."/>
            <person name="Tritt A."/>
            <person name="Larsen D."/>
            <person name="Krusor M."/>
            <person name="Yao A.I."/>
            <person name="Wu D."/>
            <person name="Madern D."/>
            <person name="Eisen J.A."/>
            <person name="Darling A.E."/>
            <person name="Facciotti M.T."/>
        </authorList>
    </citation>
    <scope>NUCLEOTIDE SEQUENCE [LARGE SCALE GENOMIC DNA]</scope>
    <source>
        <strain evidence="2 3">JCM 12890</strain>
    </source>
</reference>
<accession>L9ZDS7</accession>
<evidence type="ECO:0000256" key="1">
    <source>
        <dbReference type="SAM" id="MobiDB-lite"/>
    </source>
</evidence>
<dbReference type="AlphaFoldDB" id="L9ZDS7"/>
<name>L9ZDS7_NATA2</name>
<protein>
    <submittedName>
        <fullName evidence="2">Uncharacterized protein</fullName>
    </submittedName>
</protein>
<keyword evidence="3" id="KW-1185">Reference proteome</keyword>
<evidence type="ECO:0000313" key="3">
    <source>
        <dbReference type="Proteomes" id="UP000011511"/>
    </source>
</evidence>
<sequence length="104" mass="11015">MPSVALLRLGVASDREPQASEYPARGGGRRVGPGGDTGAFDDAPVETARSTDTRTVTAQRRVFLSGGNILLNLNLLVPDGVEPDGTRDREEPVKIHLCATCEVT</sequence>